<dbReference type="Gene3D" id="3.40.640.10">
    <property type="entry name" value="Type I PLP-dependent aspartate aminotransferase-like (Major domain)"/>
    <property type="match status" value="1"/>
</dbReference>
<reference evidence="2" key="1">
    <citation type="submission" date="2022-10" db="EMBL/GenBank/DDBJ databases">
        <authorList>
            <person name="Aires J."/>
            <person name="Mesa V."/>
        </authorList>
    </citation>
    <scope>NUCLEOTIDE SEQUENCE</scope>
    <source>
        <strain evidence="2">Clostridium neonatale JD116</strain>
    </source>
</reference>
<dbReference type="Proteomes" id="UP001189143">
    <property type="component" value="Unassembled WGS sequence"/>
</dbReference>
<feature type="domain" description="Aminotransferase class I/classII large" evidence="1">
    <location>
        <begin position="22"/>
        <end position="166"/>
    </location>
</feature>
<gene>
    <name evidence="2" type="ORF">CNEO2_550039</name>
</gene>
<dbReference type="InterPro" id="IPR015424">
    <property type="entry name" value="PyrdxlP-dep_Trfase"/>
</dbReference>
<dbReference type="CDD" id="cd00609">
    <property type="entry name" value="AAT_like"/>
    <property type="match status" value="1"/>
</dbReference>
<dbReference type="GO" id="GO:0030170">
    <property type="term" value="F:pyridoxal phosphate binding"/>
    <property type="evidence" value="ECO:0007669"/>
    <property type="project" value="InterPro"/>
</dbReference>
<proteinExistence type="predicted"/>
<sequence length="231" mass="27049">MIFAKLSKFQDKVILPIKRRIEMIQYARKHNNYIVEDDYDSEFRFDGNPIQSMQNLDPAHVIYVGTFSKTFMPSLRMGYMVLPNVLCSEIEKAKYIADIHSPILDQLVMAKFIEFGFFDLHLKKMRNIYLKRRNHLIKCLKDLFGDSVSISGADAGMHLIATFNNIYFDKILMQKIEDNDLQLTPVSKHYLHDENDIYNKLNYHSSLIFGYGNTDLDSIQAGIKRLYKILY</sequence>
<dbReference type="GO" id="GO:0008483">
    <property type="term" value="F:transaminase activity"/>
    <property type="evidence" value="ECO:0007669"/>
    <property type="project" value="UniProtKB-KW"/>
</dbReference>
<dbReference type="RefSeq" id="WP_317049652.1">
    <property type="nucleotide sequence ID" value="NZ_CAMRXC010000239.1"/>
</dbReference>
<dbReference type="EMBL" id="CAMTCP010000254">
    <property type="protein sequence ID" value="CAI3656289.1"/>
    <property type="molecule type" value="Genomic_DNA"/>
</dbReference>
<keyword evidence="2" id="KW-0808">Transferase</keyword>
<evidence type="ECO:0000259" key="1">
    <source>
        <dbReference type="Pfam" id="PF00155"/>
    </source>
</evidence>
<keyword evidence="2" id="KW-0032">Aminotransferase</keyword>
<dbReference type="InterPro" id="IPR051446">
    <property type="entry name" value="HTH_trans_reg/aminotransferase"/>
</dbReference>
<accession>A0AAD1YJ71</accession>
<dbReference type="AlphaFoldDB" id="A0AAD1YJ71"/>
<evidence type="ECO:0000313" key="3">
    <source>
        <dbReference type="Proteomes" id="UP001189143"/>
    </source>
</evidence>
<comment type="caution">
    <text evidence="2">The sequence shown here is derived from an EMBL/GenBank/DDBJ whole genome shotgun (WGS) entry which is preliminary data.</text>
</comment>
<dbReference type="Pfam" id="PF00155">
    <property type="entry name" value="Aminotran_1_2"/>
    <property type="match status" value="1"/>
</dbReference>
<dbReference type="PANTHER" id="PTHR46577:SF1">
    <property type="entry name" value="HTH-TYPE TRANSCRIPTIONAL REGULATORY PROTEIN GABR"/>
    <property type="match status" value="1"/>
</dbReference>
<protein>
    <submittedName>
        <fullName evidence="2">Transcriptional regulator, aminotransferase GNTR-related</fullName>
    </submittedName>
</protein>
<name>A0AAD1YJ71_9CLOT</name>
<organism evidence="2 3">
    <name type="scientific">Clostridium neonatale</name>
    <dbReference type="NCBI Taxonomy" id="137838"/>
    <lineage>
        <taxon>Bacteria</taxon>
        <taxon>Bacillati</taxon>
        <taxon>Bacillota</taxon>
        <taxon>Clostridia</taxon>
        <taxon>Eubacteriales</taxon>
        <taxon>Clostridiaceae</taxon>
        <taxon>Clostridium</taxon>
    </lineage>
</organism>
<evidence type="ECO:0000313" key="2">
    <source>
        <dbReference type="EMBL" id="CAI3656289.1"/>
    </source>
</evidence>
<dbReference type="SUPFAM" id="SSF53383">
    <property type="entry name" value="PLP-dependent transferases"/>
    <property type="match status" value="1"/>
</dbReference>
<dbReference type="InterPro" id="IPR015421">
    <property type="entry name" value="PyrdxlP-dep_Trfase_major"/>
</dbReference>
<dbReference type="PANTHER" id="PTHR46577">
    <property type="entry name" value="HTH-TYPE TRANSCRIPTIONAL REGULATORY PROTEIN GABR"/>
    <property type="match status" value="1"/>
</dbReference>
<dbReference type="InterPro" id="IPR004839">
    <property type="entry name" value="Aminotransferase_I/II_large"/>
</dbReference>